<dbReference type="RefSeq" id="WP_169344909.1">
    <property type="nucleotide sequence ID" value="NZ_JABBJJ010000043.1"/>
</dbReference>
<organism evidence="2 3">
    <name type="scientific">Pyxidicoccus fallax</name>
    <dbReference type="NCBI Taxonomy" id="394095"/>
    <lineage>
        <taxon>Bacteria</taxon>
        <taxon>Pseudomonadati</taxon>
        <taxon>Myxococcota</taxon>
        <taxon>Myxococcia</taxon>
        <taxon>Myxococcales</taxon>
        <taxon>Cystobacterineae</taxon>
        <taxon>Myxococcaceae</taxon>
        <taxon>Pyxidicoccus</taxon>
    </lineage>
</organism>
<keyword evidence="3" id="KW-1185">Reference proteome</keyword>
<dbReference type="AlphaFoldDB" id="A0A848L9T2"/>
<dbReference type="InterPro" id="IPR051783">
    <property type="entry name" value="NAD(P)-dependent_oxidoreduct"/>
</dbReference>
<gene>
    <name evidence="2" type="ORF">HG543_12260</name>
</gene>
<proteinExistence type="predicted"/>
<dbReference type="InterPro" id="IPR001509">
    <property type="entry name" value="Epimerase_deHydtase"/>
</dbReference>
<protein>
    <submittedName>
        <fullName evidence="2">NAD-dependent epimerase/dehydratase family protein</fullName>
    </submittedName>
</protein>
<name>A0A848L9T2_9BACT</name>
<dbReference type="PANTHER" id="PTHR48079:SF6">
    <property type="entry name" value="NAD(P)-BINDING DOMAIN-CONTAINING PROTEIN-RELATED"/>
    <property type="match status" value="1"/>
</dbReference>
<dbReference type="Pfam" id="PF01370">
    <property type="entry name" value="Epimerase"/>
    <property type="match status" value="1"/>
</dbReference>
<dbReference type="PANTHER" id="PTHR48079">
    <property type="entry name" value="PROTEIN YEEZ"/>
    <property type="match status" value="1"/>
</dbReference>
<dbReference type="GO" id="GO:0005737">
    <property type="term" value="C:cytoplasm"/>
    <property type="evidence" value="ECO:0007669"/>
    <property type="project" value="TreeGrafter"/>
</dbReference>
<dbReference type="InterPro" id="IPR036291">
    <property type="entry name" value="NAD(P)-bd_dom_sf"/>
</dbReference>
<evidence type="ECO:0000313" key="3">
    <source>
        <dbReference type="Proteomes" id="UP000518300"/>
    </source>
</evidence>
<comment type="caution">
    <text evidence="2">The sequence shown here is derived from an EMBL/GenBank/DDBJ whole genome shotgun (WGS) entry which is preliminary data.</text>
</comment>
<dbReference type="EMBL" id="JABBJJ010000043">
    <property type="protein sequence ID" value="NMO15619.1"/>
    <property type="molecule type" value="Genomic_DNA"/>
</dbReference>
<evidence type="ECO:0000313" key="2">
    <source>
        <dbReference type="EMBL" id="NMO15619.1"/>
    </source>
</evidence>
<dbReference type="Gene3D" id="3.40.50.720">
    <property type="entry name" value="NAD(P)-binding Rossmann-like Domain"/>
    <property type="match status" value="1"/>
</dbReference>
<dbReference type="SUPFAM" id="SSF51735">
    <property type="entry name" value="NAD(P)-binding Rossmann-fold domains"/>
    <property type="match status" value="1"/>
</dbReference>
<reference evidence="2 3" key="1">
    <citation type="submission" date="2020-04" db="EMBL/GenBank/DDBJ databases">
        <title>Draft genome of Pyxidicoccus fallax type strain.</title>
        <authorList>
            <person name="Whitworth D.E."/>
        </authorList>
    </citation>
    <scope>NUCLEOTIDE SEQUENCE [LARGE SCALE GENOMIC DNA]</scope>
    <source>
        <strain evidence="2 3">DSM 14698</strain>
    </source>
</reference>
<evidence type="ECO:0000259" key="1">
    <source>
        <dbReference type="Pfam" id="PF01370"/>
    </source>
</evidence>
<accession>A0A848L9T2</accession>
<sequence length="298" mass="31834">MKVFITGATGTIGFHVARAFRRAGHEVVGLVRTPAKAKLLEQEEIHPVLGTLQAPAEWADEAARASVRVHAAVDYAADAAELDGKVLDVFLRQGAAGAQKPTVLYTSGIWVQGDTGGVAVDEATPLRPHAKVAWRPAVEQRVLTAESVRGVVLRPGVVYGRSGSLTGMWFQGAVEGELRVFGDGANHWVTVHVEDLADAYVRAAERNVSGETFLLGDGSRERVRDMVDAVVRAAGGKARVTFVPPSQAPEGMRQLAECLALDQVADASKARRLLGWEPLHTGFSAEASTYLAAWKALL</sequence>
<dbReference type="Proteomes" id="UP000518300">
    <property type="component" value="Unassembled WGS sequence"/>
</dbReference>
<feature type="domain" description="NAD-dependent epimerase/dehydratase" evidence="1">
    <location>
        <begin position="3"/>
        <end position="216"/>
    </location>
</feature>
<dbReference type="GO" id="GO:0004029">
    <property type="term" value="F:aldehyde dehydrogenase (NAD+) activity"/>
    <property type="evidence" value="ECO:0007669"/>
    <property type="project" value="TreeGrafter"/>
</dbReference>